<comment type="caution">
    <text evidence="1">The sequence shown here is derived from an EMBL/GenBank/DDBJ whole genome shotgun (WGS) entry which is preliminary data.</text>
</comment>
<gene>
    <name evidence="1" type="ORF">JZ751_002933</name>
</gene>
<protein>
    <submittedName>
        <fullName evidence="1">Uncharacterized protein</fullName>
    </submittedName>
</protein>
<dbReference type="OrthoDB" id="8890459at2759"/>
<name>A0A8T2N9I0_9TELE</name>
<evidence type="ECO:0000313" key="2">
    <source>
        <dbReference type="Proteomes" id="UP000824540"/>
    </source>
</evidence>
<accession>A0A8T2N9I0</accession>
<dbReference type="AlphaFoldDB" id="A0A8T2N9I0"/>
<dbReference type="EMBL" id="JAFBMS010000102">
    <property type="protein sequence ID" value="KAG9336586.1"/>
    <property type="molecule type" value="Genomic_DNA"/>
</dbReference>
<keyword evidence="2" id="KW-1185">Reference proteome</keyword>
<sequence length="68" mass="7695">MSAKVRLKKLEQLLLDGHQKNERSSRSSQLAGMTMLDVEQGANRDWTSTVHPSSSSLLHDKRYNVNVN</sequence>
<dbReference type="Proteomes" id="UP000824540">
    <property type="component" value="Unassembled WGS sequence"/>
</dbReference>
<reference evidence="1" key="1">
    <citation type="thesis" date="2021" institute="BYU ScholarsArchive" country="Provo, UT, USA">
        <title>Applications of and Algorithms for Genome Assembly and Genomic Analyses with an Emphasis on Marine Teleosts.</title>
        <authorList>
            <person name="Pickett B.D."/>
        </authorList>
    </citation>
    <scope>NUCLEOTIDE SEQUENCE</scope>
    <source>
        <strain evidence="1">HI-2016</strain>
    </source>
</reference>
<organism evidence="1 2">
    <name type="scientific">Albula glossodonta</name>
    <name type="common">roundjaw bonefish</name>
    <dbReference type="NCBI Taxonomy" id="121402"/>
    <lineage>
        <taxon>Eukaryota</taxon>
        <taxon>Metazoa</taxon>
        <taxon>Chordata</taxon>
        <taxon>Craniata</taxon>
        <taxon>Vertebrata</taxon>
        <taxon>Euteleostomi</taxon>
        <taxon>Actinopterygii</taxon>
        <taxon>Neopterygii</taxon>
        <taxon>Teleostei</taxon>
        <taxon>Albuliformes</taxon>
        <taxon>Albulidae</taxon>
        <taxon>Albula</taxon>
    </lineage>
</organism>
<proteinExistence type="predicted"/>
<evidence type="ECO:0000313" key="1">
    <source>
        <dbReference type="EMBL" id="KAG9336586.1"/>
    </source>
</evidence>